<evidence type="ECO:0000256" key="4">
    <source>
        <dbReference type="ARBA" id="ARBA00022679"/>
    </source>
</evidence>
<dbReference type="GO" id="GO:0006633">
    <property type="term" value="P:fatty acid biosynthetic process"/>
    <property type="evidence" value="ECO:0007669"/>
    <property type="project" value="UniProtKB-UniRule"/>
</dbReference>
<dbReference type="PANTHER" id="PTHR34069">
    <property type="entry name" value="3-OXOACYL-[ACYL-CARRIER-PROTEIN] SYNTHASE 3"/>
    <property type="match status" value="1"/>
</dbReference>
<dbReference type="Pfam" id="PF08541">
    <property type="entry name" value="ACP_syn_III_C"/>
    <property type="match status" value="1"/>
</dbReference>
<evidence type="ECO:0000259" key="11">
    <source>
        <dbReference type="Pfam" id="PF08545"/>
    </source>
</evidence>
<dbReference type="CDD" id="cd00830">
    <property type="entry name" value="KAS_III"/>
    <property type="match status" value="1"/>
</dbReference>
<evidence type="ECO:0000256" key="8">
    <source>
        <dbReference type="ARBA" id="ARBA00023315"/>
    </source>
</evidence>
<comment type="subunit">
    <text evidence="9">Homodimer.</text>
</comment>
<keyword evidence="7 9" id="KW-0275">Fatty acid biosynthesis</keyword>
<dbReference type="UniPathway" id="UPA00094"/>
<evidence type="ECO:0000256" key="3">
    <source>
        <dbReference type="ARBA" id="ARBA00022516"/>
    </source>
</evidence>
<dbReference type="Pfam" id="PF08545">
    <property type="entry name" value="ACP_syn_III"/>
    <property type="match status" value="1"/>
</dbReference>
<dbReference type="SUPFAM" id="SSF53901">
    <property type="entry name" value="Thiolase-like"/>
    <property type="match status" value="1"/>
</dbReference>
<keyword evidence="2 9" id="KW-0963">Cytoplasm</keyword>
<dbReference type="InterPro" id="IPR013751">
    <property type="entry name" value="ACP_syn_III_N"/>
</dbReference>
<dbReference type="EMBL" id="UHFX01000003">
    <property type="protein sequence ID" value="SUO04508.1"/>
    <property type="molecule type" value="Genomic_DNA"/>
</dbReference>
<dbReference type="GO" id="GO:0004315">
    <property type="term" value="F:3-oxoacyl-[acyl-carrier-protein] synthase activity"/>
    <property type="evidence" value="ECO:0007669"/>
    <property type="project" value="InterPro"/>
</dbReference>
<dbReference type="GO" id="GO:0005737">
    <property type="term" value="C:cytoplasm"/>
    <property type="evidence" value="ECO:0007669"/>
    <property type="project" value="UniProtKB-SubCell"/>
</dbReference>
<keyword evidence="6 9" id="KW-0443">Lipid metabolism</keyword>
<evidence type="ECO:0000256" key="5">
    <source>
        <dbReference type="ARBA" id="ARBA00022832"/>
    </source>
</evidence>
<dbReference type="EC" id="2.3.1.180" evidence="9"/>
<keyword evidence="13" id="KW-1185">Reference proteome</keyword>
<evidence type="ECO:0000313" key="13">
    <source>
        <dbReference type="Proteomes" id="UP000255523"/>
    </source>
</evidence>
<dbReference type="NCBIfam" id="TIGR00747">
    <property type="entry name" value="fabH"/>
    <property type="match status" value="1"/>
</dbReference>
<feature type="region of interest" description="ACP-binding" evidence="9">
    <location>
        <begin position="247"/>
        <end position="251"/>
    </location>
</feature>
<dbReference type="PANTHER" id="PTHR34069:SF2">
    <property type="entry name" value="BETA-KETOACYL-[ACYL-CARRIER-PROTEIN] SYNTHASE III"/>
    <property type="match status" value="1"/>
</dbReference>
<dbReference type="Gene3D" id="3.40.47.10">
    <property type="match status" value="1"/>
</dbReference>
<name>A0A380LKW3_9FIRM</name>
<feature type="domain" description="Beta-ketoacyl-[acyl-carrier-protein] synthase III N-terminal" evidence="11">
    <location>
        <begin position="108"/>
        <end position="182"/>
    </location>
</feature>
<comment type="subcellular location">
    <subcellularLocation>
        <location evidence="9">Cytoplasm</location>
    </subcellularLocation>
</comment>
<gene>
    <name evidence="9 12" type="primary">fabH</name>
    <name evidence="12" type="ORF">NCTC11087_01429</name>
</gene>
<dbReference type="InterPro" id="IPR013747">
    <property type="entry name" value="ACP_syn_III_C"/>
</dbReference>
<dbReference type="Proteomes" id="UP000255523">
    <property type="component" value="Unassembled WGS sequence"/>
</dbReference>
<dbReference type="InterPro" id="IPR004655">
    <property type="entry name" value="FabH"/>
</dbReference>
<evidence type="ECO:0000256" key="6">
    <source>
        <dbReference type="ARBA" id="ARBA00023098"/>
    </source>
</evidence>
<dbReference type="InterPro" id="IPR016039">
    <property type="entry name" value="Thiolase-like"/>
</dbReference>
<dbReference type="NCBIfam" id="NF006829">
    <property type="entry name" value="PRK09352.1"/>
    <property type="match status" value="1"/>
</dbReference>
<evidence type="ECO:0000313" key="12">
    <source>
        <dbReference type="EMBL" id="SUO04508.1"/>
    </source>
</evidence>
<evidence type="ECO:0000256" key="7">
    <source>
        <dbReference type="ARBA" id="ARBA00023160"/>
    </source>
</evidence>
<dbReference type="RefSeq" id="WP_022789559.1">
    <property type="nucleotide sequence ID" value="NZ_JACJKL010000003.1"/>
</dbReference>
<keyword evidence="9" id="KW-0511">Multifunctional enzyme</keyword>
<feature type="domain" description="Beta-ketoacyl-[acyl-carrier-protein] synthase III C-terminal" evidence="10">
    <location>
        <begin position="237"/>
        <end position="317"/>
    </location>
</feature>
<keyword evidence="3 9" id="KW-0444">Lipid biosynthesis</keyword>
<dbReference type="OrthoDB" id="9815506at2"/>
<comment type="catalytic activity">
    <reaction evidence="9">
        <text>malonyl-[ACP] + acetyl-CoA + H(+) = 3-oxobutanoyl-[ACP] + CO2 + CoA</text>
        <dbReference type="Rhea" id="RHEA:12080"/>
        <dbReference type="Rhea" id="RHEA-COMP:9623"/>
        <dbReference type="Rhea" id="RHEA-COMP:9625"/>
        <dbReference type="ChEBI" id="CHEBI:15378"/>
        <dbReference type="ChEBI" id="CHEBI:16526"/>
        <dbReference type="ChEBI" id="CHEBI:57287"/>
        <dbReference type="ChEBI" id="CHEBI:57288"/>
        <dbReference type="ChEBI" id="CHEBI:78449"/>
        <dbReference type="ChEBI" id="CHEBI:78450"/>
        <dbReference type="EC" id="2.3.1.180"/>
    </reaction>
</comment>
<keyword evidence="4 9" id="KW-0808">Transferase</keyword>
<accession>A0A380LKW3</accession>
<sequence length="325" mass="35463">MENVKIVGCGYARASSKIENEALKKAVDTSDEWIQTRTGIASRYISETENTSDLAICAAQKAIQNAQINTSQISMIIVATCTPDNVTPSVACIVQEALGLNDKPVMAFDINAACSGFLFALQCAASMLQKGYALVIGAETLSKILDWSDRNTCVLFGDGAGAVLIQRAQDGSTMDFYARSKGDKEHALYCAGRSLQPDLENVAQDKPYLSMNGREVFRFAIQAMPDAIYGVLQGQPVEEMDLMIPHQANIRILEYVSKKMKFPMEKMFVNLDQFGNTSAASVPIALAQAWEEHKIKENMDLVLVGFGAGFTWAACKIHIEGGKHQ</sequence>
<dbReference type="AlphaFoldDB" id="A0A380LKW3"/>
<reference evidence="12 13" key="1">
    <citation type="submission" date="2018-06" db="EMBL/GenBank/DDBJ databases">
        <authorList>
            <consortium name="Pathogen Informatics"/>
            <person name="Doyle S."/>
        </authorList>
    </citation>
    <scope>NUCLEOTIDE SEQUENCE [LARGE SCALE GENOMIC DNA]</scope>
    <source>
        <strain evidence="12 13">NCTC11087</strain>
    </source>
</reference>
<feature type="active site" evidence="9">
    <location>
        <position position="114"/>
    </location>
</feature>
<proteinExistence type="inferred from homology"/>
<evidence type="ECO:0000256" key="9">
    <source>
        <dbReference type="HAMAP-Rule" id="MF_01815"/>
    </source>
</evidence>
<comment type="pathway">
    <text evidence="9">Lipid metabolism; fatty acid biosynthesis.</text>
</comment>
<protein>
    <recommendedName>
        <fullName evidence="9">Beta-ketoacyl-[acyl-carrier-protein] synthase III</fullName>
        <shortName evidence="9">Beta-ketoacyl-ACP synthase III</shortName>
        <shortName evidence="9">KAS III</shortName>
        <ecNumber evidence="9">2.3.1.180</ecNumber>
    </recommendedName>
    <alternativeName>
        <fullName evidence="9">3-oxoacyl-[acyl-carrier-protein] synthase 3</fullName>
    </alternativeName>
    <alternativeName>
        <fullName evidence="9">3-oxoacyl-[acyl-carrier-protein] synthase III</fullName>
    </alternativeName>
</protein>
<dbReference type="HAMAP" id="MF_01815">
    <property type="entry name" value="FabH"/>
    <property type="match status" value="1"/>
</dbReference>
<keyword evidence="8 9" id="KW-0012">Acyltransferase</keyword>
<dbReference type="GO" id="GO:0033818">
    <property type="term" value="F:beta-ketoacyl-acyl-carrier-protein synthase III activity"/>
    <property type="evidence" value="ECO:0007669"/>
    <property type="project" value="UniProtKB-UniRule"/>
</dbReference>
<feature type="active site" evidence="9">
    <location>
        <position position="246"/>
    </location>
</feature>
<comment type="similarity">
    <text evidence="1 9">Belongs to the thiolase-like superfamily. FabH family.</text>
</comment>
<evidence type="ECO:0000256" key="2">
    <source>
        <dbReference type="ARBA" id="ARBA00022490"/>
    </source>
</evidence>
<keyword evidence="5 9" id="KW-0276">Fatty acid metabolism</keyword>
<dbReference type="GeneID" id="77462382"/>
<comment type="domain">
    <text evidence="9">The last Arg residue of the ACP-binding site is essential for the weak association between ACP/AcpP and FabH.</text>
</comment>
<dbReference type="GO" id="GO:0044550">
    <property type="term" value="P:secondary metabolite biosynthetic process"/>
    <property type="evidence" value="ECO:0007669"/>
    <property type="project" value="TreeGrafter"/>
</dbReference>
<comment type="function">
    <text evidence="9">Catalyzes the condensation reaction of fatty acid synthesis by the addition to an acyl acceptor of two carbons from malonyl-ACP. Catalyzes the first condensation reaction which initiates fatty acid synthesis and may therefore play a role in governing the total rate of fatty acid production. Possesses both acetoacetyl-ACP synthase and acetyl transacylase activities. Its substrate specificity determines the biosynthesis of branched-chain and/or straight-chain of fatty acids.</text>
</comment>
<evidence type="ECO:0000256" key="1">
    <source>
        <dbReference type="ARBA" id="ARBA00008642"/>
    </source>
</evidence>
<feature type="active site" evidence="9">
    <location>
        <position position="276"/>
    </location>
</feature>
<evidence type="ECO:0000259" key="10">
    <source>
        <dbReference type="Pfam" id="PF08541"/>
    </source>
</evidence>
<organism evidence="12 13">
    <name type="scientific">Faecalicoccus pleomorphus</name>
    <dbReference type="NCBI Taxonomy" id="1323"/>
    <lineage>
        <taxon>Bacteria</taxon>
        <taxon>Bacillati</taxon>
        <taxon>Bacillota</taxon>
        <taxon>Erysipelotrichia</taxon>
        <taxon>Erysipelotrichales</taxon>
        <taxon>Erysipelotrichaceae</taxon>
        <taxon>Faecalicoccus</taxon>
    </lineage>
</organism>